<evidence type="ECO:0000256" key="2">
    <source>
        <dbReference type="ARBA" id="ARBA00023125"/>
    </source>
</evidence>
<dbReference type="Gene3D" id="1.10.10.10">
    <property type="entry name" value="Winged helix-like DNA-binding domain superfamily/Winged helix DNA-binding domain"/>
    <property type="match status" value="1"/>
</dbReference>
<dbReference type="InterPro" id="IPR036388">
    <property type="entry name" value="WH-like_DNA-bd_sf"/>
</dbReference>
<dbReference type="Gene3D" id="3.30.450.40">
    <property type="match status" value="1"/>
</dbReference>
<keyword evidence="7" id="KW-1185">Reference proteome</keyword>
<keyword evidence="3" id="KW-0804">Transcription</keyword>
<proteinExistence type="predicted"/>
<reference evidence="6 7" key="1">
    <citation type="submission" date="2023-12" db="EMBL/GenBank/DDBJ databases">
        <title>novel species in genus Nocarida.</title>
        <authorList>
            <person name="Li Z."/>
        </authorList>
    </citation>
    <scope>NUCLEOTIDE SEQUENCE [LARGE SCALE GENOMIC DNA]</scope>
    <source>
        <strain evidence="6 7">CDC186</strain>
    </source>
</reference>
<dbReference type="PANTHER" id="PTHR30136:SF24">
    <property type="entry name" value="HTH-TYPE TRANSCRIPTIONAL REPRESSOR ALLR"/>
    <property type="match status" value="1"/>
</dbReference>
<evidence type="ECO:0000256" key="3">
    <source>
        <dbReference type="ARBA" id="ARBA00023163"/>
    </source>
</evidence>
<feature type="domain" description="IclR-ED" evidence="5">
    <location>
        <begin position="83"/>
        <end position="264"/>
    </location>
</feature>
<keyword evidence="1" id="KW-0805">Transcription regulation</keyword>
<dbReference type="SMART" id="SM00346">
    <property type="entry name" value="HTH_ICLR"/>
    <property type="match status" value="1"/>
</dbReference>
<dbReference type="InterPro" id="IPR014757">
    <property type="entry name" value="Tscrpt_reg_IclR_C"/>
</dbReference>
<dbReference type="RefSeq" id="WP_323124039.1">
    <property type="nucleotide sequence ID" value="NZ_JAYESH010000003.1"/>
</dbReference>
<dbReference type="PANTHER" id="PTHR30136">
    <property type="entry name" value="HELIX-TURN-HELIX TRANSCRIPTIONAL REGULATOR, ICLR FAMILY"/>
    <property type="match status" value="1"/>
</dbReference>
<dbReference type="SUPFAM" id="SSF46785">
    <property type="entry name" value="Winged helix' DNA-binding domain"/>
    <property type="match status" value="1"/>
</dbReference>
<protein>
    <submittedName>
        <fullName evidence="6">IclR family transcriptional regulator</fullName>
    </submittedName>
</protein>
<sequence length="264" mass="28480">MVLQILVRPVDRLVSWRRSTMQSVLGKARLLLEAFDAESVALSLTELSRRSGVAKATTYRLANALVEWGVLERSGTKYRLGLRLFELGQLVPTQRVLRDAALPYLQELHAATSATVHFAIRDGLDVLYIDKLSGHGAVEIPSRVAGRLPLYATATGKAILAFSATDVVAQVVENGLSAFTRRTVASAAHLYRQLDIVRQNRLAVEAEEMSLGVVSAAVPVFGPQSVLIGAVGMSTTTARMNLDRMSGPLKSAAMGINRTLARSA</sequence>
<dbReference type="PROSITE" id="PS51078">
    <property type="entry name" value="ICLR_ED"/>
    <property type="match status" value="1"/>
</dbReference>
<evidence type="ECO:0000259" key="5">
    <source>
        <dbReference type="PROSITE" id="PS51078"/>
    </source>
</evidence>
<organism evidence="6 7">
    <name type="scientific">Nocardia implantans</name>
    <dbReference type="NCBI Taxonomy" id="3108168"/>
    <lineage>
        <taxon>Bacteria</taxon>
        <taxon>Bacillati</taxon>
        <taxon>Actinomycetota</taxon>
        <taxon>Actinomycetes</taxon>
        <taxon>Mycobacteriales</taxon>
        <taxon>Nocardiaceae</taxon>
        <taxon>Nocardia</taxon>
    </lineage>
</organism>
<evidence type="ECO:0000313" key="7">
    <source>
        <dbReference type="Proteomes" id="UP001348098"/>
    </source>
</evidence>
<feature type="domain" description="HTH iclR-type" evidence="4">
    <location>
        <begin position="22"/>
        <end position="82"/>
    </location>
</feature>
<dbReference type="InterPro" id="IPR050707">
    <property type="entry name" value="HTH_MetabolicPath_Reg"/>
</dbReference>
<dbReference type="InterPro" id="IPR036390">
    <property type="entry name" value="WH_DNA-bd_sf"/>
</dbReference>
<dbReference type="Pfam" id="PF09339">
    <property type="entry name" value="HTH_IclR"/>
    <property type="match status" value="1"/>
</dbReference>
<evidence type="ECO:0000259" key="4">
    <source>
        <dbReference type="PROSITE" id="PS51077"/>
    </source>
</evidence>
<dbReference type="SUPFAM" id="SSF55781">
    <property type="entry name" value="GAF domain-like"/>
    <property type="match status" value="1"/>
</dbReference>
<dbReference type="InterPro" id="IPR029016">
    <property type="entry name" value="GAF-like_dom_sf"/>
</dbReference>
<evidence type="ECO:0000313" key="6">
    <source>
        <dbReference type="EMBL" id="MEB3510444.1"/>
    </source>
</evidence>
<accession>A0ABU6ATE8</accession>
<evidence type="ECO:0000256" key="1">
    <source>
        <dbReference type="ARBA" id="ARBA00023015"/>
    </source>
</evidence>
<dbReference type="PROSITE" id="PS51077">
    <property type="entry name" value="HTH_ICLR"/>
    <property type="match status" value="1"/>
</dbReference>
<dbReference type="Pfam" id="PF01614">
    <property type="entry name" value="IclR_C"/>
    <property type="match status" value="1"/>
</dbReference>
<dbReference type="Proteomes" id="UP001348098">
    <property type="component" value="Unassembled WGS sequence"/>
</dbReference>
<keyword evidence="2" id="KW-0238">DNA-binding</keyword>
<gene>
    <name evidence="6" type="ORF">U3653_10475</name>
</gene>
<dbReference type="InterPro" id="IPR005471">
    <property type="entry name" value="Tscrpt_reg_IclR_N"/>
</dbReference>
<dbReference type="EMBL" id="JAYKYQ010000003">
    <property type="protein sequence ID" value="MEB3510444.1"/>
    <property type="molecule type" value="Genomic_DNA"/>
</dbReference>
<name>A0ABU6ATE8_9NOCA</name>
<comment type="caution">
    <text evidence="6">The sequence shown here is derived from an EMBL/GenBank/DDBJ whole genome shotgun (WGS) entry which is preliminary data.</text>
</comment>